<comment type="caution">
    <text evidence="5">The sequence shown here is derived from an EMBL/GenBank/DDBJ whole genome shotgun (WGS) entry which is preliminary data.</text>
</comment>
<organism evidence="5 6">
    <name type="scientific">Meloidogyne enterolobii</name>
    <name type="common">Root-knot nematode worm</name>
    <name type="synonym">Meloidogyne mayaguensis</name>
    <dbReference type="NCBI Taxonomy" id="390850"/>
    <lineage>
        <taxon>Eukaryota</taxon>
        <taxon>Metazoa</taxon>
        <taxon>Ecdysozoa</taxon>
        <taxon>Nematoda</taxon>
        <taxon>Chromadorea</taxon>
        <taxon>Rhabditida</taxon>
        <taxon>Tylenchina</taxon>
        <taxon>Tylenchomorpha</taxon>
        <taxon>Tylenchoidea</taxon>
        <taxon>Meloidogynidae</taxon>
        <taxon>Meloidogyninae</taxon>
        <taxon>Meloidogyne</taxon>
    </lineage>
</organism>
<feature type="coiled-coil region" evidence="2">
    <location>
        <begin position="405"/>
        <end position="437"/>
    </location>
</feature>
<keyword evidence="1" id="KW-0378">Hydrolase</keyword>
<feature type="domain" description="Alpha/beta hydrolase fold-3" evidence="4">
    <location>
        <begin position="430"/>
        <end position="495"/>
    </location>
</feature>
<dbReference type="PANTHER" id="PTHR48081:SF8">
    <property type="entry name" value="ALPHA_BETA HYDROLASE FOLD-3 DOMAIN-CONTAINING PROTEIN-RELATED"/>
    <property type="match status" value="1"/>
</dbReference>
<keyword evidence="2" id="KW-0175">Coiled coil</keyword>
<dbReference type="Gene3D" id="3.40.50.1820">
    <property type="entry name" value="alpha/beta hydrolase"/>
    <property type="match status" value="2"/>
</dbReference>
<dbReference type="Pfam" id="PF07859">
    <property type="entry name" value="Abhydrolase_3"/>
    <property type="match status" value="2"/>
</dbReference>
<feature type="transmembrane region" description="Helical" evidence="3">
    <location>
        <begin position="82"/>
        <end position="100"/>
    </location>
</feature>
<evidence type="ECO:0000256" key="2">
    <source>
        <dbReference type="SAM" id="Coils"/>
    </source>
</evidence>
<dbReference type="Proteomes" id="UP000580250">
    <property type="component" value="Unassembled WGS sequence"/>
</dbReference>
<dbReference type="InterPro" id="IPR050300">
    <property type="entry name" value="GDXG_lipolytic_enzyme"/>
</dbReference>
<dbReference type="OrthoDB" id="408631at2759"/>
<feature type="domain" description="Alpha/beta hydrolase fold-3" evidence="4">
    <location>
        <begin position="191"/>
        <end position="341"/>
    </location>
</feature>
<gene>
    <name evidence="5" type="ORF">MENT_LOCUS20293</name>
</gene>
<dbReference type="PANTHER" id="PTHR48081">
    <property type="entry name" value="AB HYDROLASE SUPERFAMILY PROTEIN C4A8.06C"/>
    <property type="match status" value="1"/>
</dbReference>
<reference evidence="5 6" key="1">
    <citation type="submission" date="2020-08" db="EMBL/GenBank/DDBJ databases">
        <authorList>
            <person name="Koutsovoulos G."/>
            <person name="Danchin GJ E."/>
        </authorList>
    </citation>
    <scope>NUCLEOTIDE SEQUENCE [LARGE SCALE GENOMIC DNA]</scope>
</reference>
<keyword evidence="3" id="KW-1133">Transmembrane helix</keyword>
<evidence type="ECO:0000313" key="5">
    <source>
        <dbReference type="EMBL" id="CAD2168978.1"/>
    </source>
</evidence>
<dbReference type="InterPro" id="IPR013094">
    <property type="entry name" value="AB_hydrolase_3"/>
</dbReference>
<protein>
    <recommendedName>
        <fullName evidence="4">Alpha/beta hydrolase fold-3 domain-containing protein</fullName>
    </recommendedName>
</protein>
<dbReference type="GO" id="GO:0016787">
    <property type="term" value="F:hydrolase activity"/>
    <property type="evidence" value="ECO:0007669"/>
    <property type="project" value="UniProtKB-KW"/>
</dbReference>
<evidence type="ECO:0000259" key="4">
    <source>
        <dbReference type="Pfam" id="PF07859"/>
    </source>
</evidence>
<name>A0A6V7V1Y3_MELEN</name>
<dbReference type="EMBL" id="CAJEWN010000147">
    <property type="protein sequence ID" value="CAD2168978.1"/>
    <property type="molecule type" value="Genomic_DNA"/>
</dbReference>
<proteinExistence type="predicted"/>
<keyword evidence="3" id="KW-0472">Membrane</keyword>
<dbReference type="AlphaFoldDB" id="A0A6V7V1Y3"/>
<evidence type="ECO:0000256" key="1">
    <source>
        <dbReference type="ARBA" id="ARBA00022801"/>
    </source>
</evidence>
<dbReference type="SUPFAM" id="SSF53474">
    <property type="entry name" value="alpha/beta-Hydrolases"/>
    <property type="match status" value="1"/>
</dbReference>
<keyword evidence="3" id="KW-0812">Transmembrane</keyword>
<sequence length="521" mass="61145">MYYSLLATSGQIYKEFVGEFIAQLLYSSEAEANNGEGETKQQQKETFIENILIRLSTLTETFNFLIFWISNNNNKNNIMITNYFYLILIFFILIFLFFLHRPLPHFIADRWKIQIIEFLMRISNEYLGDLVELFSGPIMRNKFTRFFSSLPFYFFPVRVPDWCLINVGYIAGIKCRFYLPQGEFKRNNALIVFIHGGGWCMGRPRFYDGALLLLIKQLGLTIISIDYSLSPEVKFPVALLECEQVIEEIYNKKFEDLGIDKNKIALMGDSAGGCQCAVLCQRVLRMNRKEMIKCQILIYPVIHMLDFQSPSYQLYYRIYPRTGLLNPKMLARWYLFYLGIEPTQKNINLMIKNQHLSPKLLNEAKLSSILDPEKLPKEFLLEEKENEFLKFNRKNPSIIKWKTTKNGFNGIIKEAKNEKENAEREKLSNQIEEYLRNPDICPILADNLKDHCPTMILTAGIDVLRDEGIQYAKRLNEDEVKVELKHYEDAYHGIFNMYCSKKREEIINDISNYLKNNLINN</sequence>
<dbReference type="InterPro" id="IPR029058">
    <property type="entry name" value="AB_hydrolase_fold"/>
</dbReference>
<evidence type="ECO:0000256" key="3">
    <source>
        <dbReference type="SAM" id="Phobius"/>
    </source>
</evidence>
<evidence type="ECO:0000313" key="6">
    <source>
        <dbReference type="Proteomes" id="UP000580250"/>
    </source>
</evidence>
<accession>A0A6V7V1Y3</accession>